<dbReference type="Pfam" id="PF02472">
    <property type="entry name" value="ExbD"/>
    <property type="match status" value="1"/>
</dbReference>
<keyword evidence="6 8" id="KW-0472">Membrane</keyword>
<evidence type="ECO:0000256" key="1">
    <source>
        <dbReference type="ARBA" id="ARBA00004162"/>
    </source>
</evidence>
<comment type="similarity">
    <text evidence="2 7">Belongs to the ExbD/TolR family.</text>
</comment>
<gene>
    <name evidence="9" type="ORF">ACFQDI_20965</name>
</gene>
<evidence type="ECO:0000256" key="6">
    <source>
        <dbReference type="ARBA" id="ARBA00023136"/>
    </source>
</evidence>
<dbReference type="PANTHER" id="PTHR30558:SF3">
    <property type="entry name" value="BIOPOLYMER TRANSPORT PROTEIN EXBD-RELATED"/>
    <property type="match status" value="1"/>
</dbReference>
<keyword evidence="4 7" id="KW-0812">Transmembrane</keyword>
<evidence type="ECO:0000256" key="2">
    <source>
        <dbReference type="ARBA" id="ARBA00005811"/>
    </source>
</evidence>
<evidence type="ECO:0000313" key="10">
    <source>
        <dbReference type="Proteomes" id="UP001596052"/>
    </source>
</evidence>
<accession>A0ABW0KV50</accession>
<feature type="transmembrane region" description="Helical" evidence="8">
    <location>
        <begin position="12"/>
        <end position="32"/>
    </location>
</feature>
<organism evidence="9 10">
    <name type="scientific">Prosthecobacter fluviatilis</name>
    <dbReference type="NCBI Taxonomy" id="445931"/>
    <lineage>
        <taxon>Bacteria</taxon>
        <taxon>Pseudomonadati</taxon>
        <taxon>Verrucomicrobiota</taxon>
        <taxon>Verrucomicrobiia</taxon>
        <taxon>Verrucomicrobiales</taxon>
        <taxon>Verrucomicrobiaceae</taxon>
        <taxon>Prosthecobacter</taxon>
    </lineage>
</organism>
<evidence type="ECO:0000256" key="7">
    <source>
        <dbReference type="RuleBase" id="RU003879"/>
    </source>
</evidence>
<protein>
    <submittedName>
        <fullName evidence="9">ExbD/TolR family protein</fullName>
    </submittedName>
</protein>
<keyword evidence="10" id="KW-1185">Reference proteome</keyword>
<name>A0ABW0KV50_9BACT</name>
<proteinExistence type="inferred from homology"/>
<sequence length="134" mass="15055">MKLESHLPKQSPWLYTVPLLNTILLLLVYFLLTSNFVVQSGIQVEPPQSNSRLTGFDRAHIITVPAGLENALYFDGVRISTEDLREKLRAHREGERRAIIHAARQAQHGRVIEIGNIALELGYEVAYSTVPPKA</sequence>
<evidence type="ECO:0000256" key="5">
    <source>
        <dbReference type="ARBA" id="ARBA00022989"/>
    </source>
</evidence>
<comment type="caution">
    <text evidence="9">The sequence shown here is derived from an EMBL/GenBank/DDBJ whole genome shotgun (WGS) entry which is preliminary data.</text>
</comment>
<comment type="subcellular location">
    <subcellularLocation>
        <location evidence="1">Cell membrane</location>
        <topology evidence="1">Single-pass membrane protein</topology>
    </subcellularLocation>
    <subcellularLocation>
        <location evidence="7">Cell membrane</location>
        <topology evidence="7">Single-pass type II membrane protein</topology>
    </subcellularLocation>
</comment>
<dbReference type="EMBL" id="JBHSMQ010000010">
    <property type="protein sequence ID" value="MFC5457353.1"/>
    <property type="molecule type" value="Genomic_DNA"/>
</dbReference>
<evidence type="ECO:0000256" key="3">
    <source>
        <dbReference type="ARBA" id="ARBA00022475"/>
    </source>
</evidence>
<keyword evidence="3" id="KW-1003">Cell membrane</keyword>
<evidence type="ECO:0000256" key="4">
    <source>
        <dbReference type="ARBA" id="ARBA00022692"/>
    </source>
</evidence>
<dbReference type="PANTHER" id="PTHR30558">
    <property type="entry name" value="EXBD MEMBRANE COMPONENT OF PMF-DRIVEN MACROMOLECULE IMPORT SYSTEM"/>
    <property type="match status" value="1"/>
</dbReference>
<reference evidence="10" key="1">
    <citation type="journal article" date="2019" name="Int. J. Syst. Evol. Microbiol.">
        <title>The Global Catalogue of Microorganisms (GCM) 10K type strain sequencing project: providing services to taxonomists for standard genome sequencing and annotation.</title>
        <authorList>
            <consortium name="The Broad Institute Genomics Platform"/>
            <consortium name="The Broad Institute Genome Sequencing Center for Infectious Disease"/>
            <person name="Wu L."/>
            <person name="Ma J."/>
        </authorList>
    </citation>
    <scope>NUCLEOTIDE SEQUENCE [LARGE SCALE GENOMIC DNA]</scope>
    <source>
        <strain evidence="10">CGMCC 4.1469</strain>
    </source>
</reference>
<dbReference type="RefSeq" id="WP_377170568.1">
    <property type="nucleotide sequence ID" value="NZ_JBHSMQ010000010.1"/>
</dbReference>
<keyword evidence="7" id="KW-0653">Protein transport</keyword>
<keyword evidence="7" id="KW-0813">Transport</keyword>
<evidence type="ECO:0000256" key="8">
    <source>
        <dbReference type="SAM" id="Phobius"/>
    </source>
</evidence>
<dbReference type="InterPro" id="IPR003400">
    <property type="entry name" value="ExbD"/>
</dbReference>
<dbReference type="Proteomes" id="UP001596052">
    <property type="component" value="Unassembled WGS sequence"/>
</dbReference>
<keyword evidence="5 8" id="KW-1133">Transmembrane helix</keyword>
<evidence type="ECO:0000313" key="9">
    <source>
        <dbReference type="EMBL" id="MFC5457353.1"/>
    </source>
</evidence>